<evidence type="ECO:0000313" key="2">
    <source>
        <dbReference type="EMBL" id="QQP89551.1"/>
    </source>
</evidence>
<evidence type="ECO:0000313" key="3">
    <source>
        <dbReference type="Proteomes" id="UP000595197"/>
    </source>
</evidence>
<organism evidence="2 3">
    <name type="scientific">Skermanella cutis</name>
    <dbReference type="NCBI Taxonomy" id="2775420"/>
    <lineage>
        <taxon>Bacteria</taxon>
        <taxon>Pseudomonadati</taxon>
        <taxon>Pseudomonadota</taxon>
        <taxon>Alphaproteobacteria</taxon>
        <taxon>Rhodospirillales</taxon>
        <taxon>Azospirillaceae</taxon>
        <taxon>Skermanella</taxon>
    </lineage>
</organism>
<dbReference type="EMBL" id="CP067420">
    <property type="protein sequence ID" value="QQP89551.1"/>
    <property type="molecule type" value="Genomic_DNA"/>
</dbReference>
<sequence>MASGLSGCGVNVRRTEIAEPPAPPPESRRVPVRFGELQAKLRRGDVIGGYVIGFTCIGPFDPITWTSGRTMMDREEVADLFHEEMSTAGYDVAGNPNRLFEVAEDEERAELVVSAQITDVKMNVCRKMGWWLVQSDIVGEEVEASVKVDWTVYSRLERRMVLRASTWGYHAGGAATEDGKVLALEQAFAGAVANLAADPRFAAAGFAAPDAASTMPALETGGGIGRTGPAAGMATDDAARLQAVRLAALPPFTTPIQDHVDAVTGATVLVSGGTGHGSGVLVSRDGLLLTNHHVVGEAERVRVLLADGTAVVGRVERRHKPRDVALVRIEGRGLPALPVRTRPLTVSEDVYVVGAPLAERMRGTVTRGIVSALRRDRLTGLEEIQADASVQGGNSGGPLVDAQGNLAGLTVSMRTVPGSQASAGLNFFIPIGDALDRLRLQVGGLEVGD</sequence>
<dbReference type="SUPFAM" id="SSF50494">
    <property type="entry name" value="Trypsin-like serine proteases"/>
    <property type="match status" value="1"/>
</dbReference>
<keyword evidence="2" id="KW-0378">Hydrolase</keyword>
<keyword evidence="2" id="KW-0645">Protease</keyword>
<dbReference type="GO" id="GO:0006508">
    <property type="term" value="P:proteolysis"/>
    <property type="evidence" value="ECO:0007669"/>
    <property type="project" value="UniProtKB-KW"/>
</dbReference>
<accession>A0ABX7B900</accession>
<feature type="region of interest" description="Disordered" evidence="1">
    <location>
        <begin position="1"/>
        <end position="29"/>
    </location>
</feature>
<reference evidence="2" key="1">
    <citation type="submission" date="2021-02" db="EMBL/GenBank/DDBJ databases">
        <title>Skermanella TT6 skin isolate.</title>
        <authorList>
            <person name="Lee K."/>
            <person name="Ganzorig M."/>
        </authorList>
    </citation>
    <scope>NUCLEOTIDE SEQUENCE</scope>
    <source>
        <strain evidence="2">TT6</strain>
    </source>
</reference>
<dbReference type="GO" id="GO:0008233">
    <property type="term" value="F:peptidase activity"/>
    <property type="evidence" value="ECO:0007669"/>
    <property type="project" value="UniProtKB-KW"/>
</dbReference>
<dbReference type="Proteomes" id="UP000595197">
    <property type="component" value="Chromosome"/>
</dbReference>
<gene>
    <name evidence="2" type="ORF">IGS68_26885</name>
</gene>
<protein>
    <submittedName>
        <fullName evidence="2">Serine protease</fullName>
    </submittedName>
</protein>
<dbReference type="RefSeq" id="WP_201075896.1">
    <property type="nucleotide sequence ID" value="NZ_CP067420.1"/>
</dbReference>
<keyword evidence="3" id="KW-1185">Reference proteome</keyword>
<dbReference type="PANTHER" id="PTHR22939:SF129">
    <property type="entry name" value="SERINE PROTEASE HTRA2, MITOCHONDRIAL"/>
    <property type="match status" value="1"/>
</dbReference>
<dbReference type="Gene3D" id="2.40.10.120">
    <property type="match status" value="1"/>
</dbReference>
<dbReference type="InterPro" id="IPR001940">
    <property type="entry name" value="Peptidase_S1C"/>
</dbReference>
<dbReference type="PRINTS" id="PR00834">
    <property type="entry name" value="PROTEASES2C"/>
</dbReference>
<name>A0ABX7B900_9PROT</name>
<dbReference type="InterPro" id="IPR009003">
    <property type="entry name" value="Peptidase_S1_PA"/>
</dbReference>
<proteinExistence type="predicted"/>
<dbReference type="Pfam" id="PF13365">
    <property type="entry name" value="Trypsin_2"/>
    <property type="match status" value="1"/>
</dbReference>
<evidence type="ECO:0000256" key="1">
    <source>
        <dbReference type="SAM" id="MobiDB-lite"/>
    </source>
</evidence>
<dbReference type="PANTHER" id="PTHR22939">
    <property type="entry name" value="SERINE PROTEASE FAMILY S1C HTRA-RELATED"/>
    <property type="match status" value="1"/>
</dbReference>